<dbReference type="AlphaFoldDB" id="A0A433ZZL0"/>
<evidence type="ECO:0000256" key="2">
    <source>
        <dbReference type="SAM" id="Phobius"/>
    </source>
</evidence>
<comment type="caution">
    <text evidence="3">The sequence shown here is derived from an EMBL/GenBank/DDBJ whole genome shotgun (WGS) entry which is preliminary data.</text>
</comment>
<feature type="compositionally biased region" description="Basic and acidic residues" evidence="1">
    <location>
        <begin position="1"/>
        <end position="10"/>
    </location>
</feature>
<feature type="non-terminal residue" evidence="3">
    <location>
        <position position="99"/>
    </location>
</feature>
<keyword evidence="2" id="KW-0472">Membrane</keyword>
<accession>A0A433ZZL0</accession>
<sequence>DLEAAVERAGYKSRRLSDGTAGAGDQDAERREGEALALRRDLLIAAILTLPVFVLEMGSHLIPAMHHWVMGVLGEQTSWYIQFALATLVLFGPGLRFFR</sequence>
<feature type="transmembrane region" description="Helical" evidence="2">
    <location>
        <begin position="79"/>
        <end position="98"/>
    </location>
</feature>
<protein>
    <submittedName>
        <fullName evidence="3">Heavy metal translocating P-type ATPase</fullName>
    </submittedName>
</protein>
<evidence type="ECO:0000313" key="4">
    <source>
        <dbReference type="Proteomes" id="UP000288102"/>
    </source>
</evidence>
<gene>
    <name evidence="3" type="ORF">D0817_25860</name>
</gene>
<reference evidence="4" key="1">
    <citation type="journal article" date="2019" name="Syst. Appl. Microbiol.">
        <title>Flavobacterium circumlabens sp. nov. and Flavobacterium cupreum sp. nov., two psychrotrophic species isolated from Antarctic environmental samples.</title>
        <authorList>
            <person name="Kralova S."/>
            <person name="Busse H.-J."/>
            <person name="Svec P."/>
            <person name="Maslanova I."/>
            <person name="Stankova E."/>
            <person name="Bartak M."/>
            <person name="Sedlacek I."/>
        </authorList>
    </citation>
    <scope>NUCLEOTIDE SEQUENCE [LARGE SCALE GENOMIC DNA]</scope>
    <source>
        <strain evidence="4">CCM 8825</strain>
    </source>
</reference>
<organism evidence="3 4">
    <name type="scientific">Flavobacterium cupreum</name>
    <dbReference type="NCBI Taxonomy" id="2133766"/>
    <lineage>
        <taxon>Bacteria</taxon>
        <taxon>Pseudomonadati</taxon>
        <taxon>Bacteroidota</taxon>
        <taxon>Flavobacteriia</taxon>
        <taxon>Flavobacteriales</taxon>
        <taxon>Flavobacteriaceae</taxon>
        <taxon>Flavobacterium</taxon>
    </lineage>
</organism>
<feature type="non-terminal residue" evidence="3">
    <location>
        <position position="1"/>
    </location>
</feature>
<keyword evidence="2" id="KW-1133">Transmembrane helix</keyword>
<evidence type="ECO:0000313" key="3">
    <source>
        <dbReference type="EMBL" id="RUT67551.1"/>
    </source>
</evidence>
<dbReference type="EMBL" id="QWDM01000207">
    <property type="protein sequence ID" value="RUT67551.1"/>
    <property type="molecule type" value="Genomic_DNA"/>
</dbReference>
<feature type="region of interest" description="Disordered" evidence="1">
    <location>
        <begin position="1"/>
        <end position="29"/>
    </location>
</feature>
<keyword evidence="2" id="KW-0812">Transmembrane</keyword>
<evidence type="ECO:0000256" key="1">
    <source>
        <dbReference type="SAM" id="MobiDB-lite"/>
    </source>
</evidence>
<name>A0A433ZZL0_9FLAO</name>
<proteinExistence type="predicted"/>
<feature type="transmembrane region" description="Helical" evidence="2">
    <location>
        <begin position="42"/>
        <end position="59"/>
    </location>
</feature>
<dbReference type="Proteomes" id="UP000288102">
    <property type="component" value="Unassembled WGS sequence"/>
</dbReference>
<keyword evidence="4" id="KW-1185">Reference proteome</keyword>